<dbReference type="InterPro" id="IPR012657">
    <property type="entry name" value="23S_rRNA-intervening_sequence"/>
</dbReference>
<organism evidence="1 2">
    <name type="scientific">Candidatus Buchananbacteria bacterium RIFCSPHIGHO2_01_FULL_39_8</name>
    <dbReference type="NCBI Taxonomy" id="1797533"/>
    <lineage>
        <taxon>Bacteria</taxon>
        <taxon>Candidatus Buchananiibacteriota</taxon>
    </lineage>
</organism>
<dbReference type="AlphaFoldDB" id="A0A1G1XTR4"/>
<dbReference type="SUPFAM" id="SSF158446">
    <property type="entry name" value="IVS-encoded protein-like"/>
    <property type="match status" value="1"/>
</dbReference>
<proteinExistence type="predicted"/>
<comment type="caution">
    <text evidence="1">The sequence shown here is derived from an EMBL/GenBank/DDBJ whole genome shotgun (WGS) entry which is preliminary data.</text>
</comment>
<dbReference type="STRING" id="1797533.A2731_01055"/>
<dbReference type="InterPro" id="IPR036583">
    <property type="entry name" value="23S_rRNA_IVS_sf"/>
</dbReference>
<gene>
    <name evidence="1" type="ORF">A2731_01055</name>
</gene>
<dbReference type="Proteomes" id="UP000176241">
    <property type="component" value="Unassembled WGS sequence"/>
</dbReference>
<dbReference type="Pfam" id="PF05635">
    <property type="entry name" value="23S_rRNA_IVP"/>
    <property type="match status" value="1"/>
</dbReference>
<protein>
    <recommendedName>
        <fullName evidence="3">Four helix bundle protein</fullName>
    </recommendedName>
</protein>
<name>A0A1G1XTR4_9BACT</name>
<accession>A0A1G1XTR4</accession>
<evidence type="ECO:0000313" key="1">
    <source>
        <dbReference type="EMBL" id="OGY43485.1"/>
    </source>
</evidence>
<sequence>MAQIETYKQLIVWQKAMELVIEIYKLTDQFPKSEIYWLSSQMRRAAISIPSNIAEGNRRGTRKEYCHFLFIAFGSGAELETQIEIAKRLPQTKNLDYEKISGLLNEVMRIINTIIQKLDI</sequence>
<dbReference type="NCBIfam" id="TIGR02436">
    <property type="entry name" value="four helix bundle protein"/>
    <property type="match status" value="1"/>
</dbReference>
<dbReference type="PANTHER" id="PTHR38471">
    <property type="entry name" value="FOUR HELIX BUNDLE PROTEIN"/>
    <property type="match status" value="1"/>
</dbReference>
<dbReference type="EMBL" id="MHIC01000048">
    <property type="protein sequence ID" value="OGY43485.1"/>
    <property type="molecule type" value="Genomic_DNA"/>
</dbReference>
<reference evidence="1 2" key="1">
    <citation type="journal article" date="2016" name="Nat. Commun.">
        <title>Thousands of microbial genomes shed light on interconnected biogeochemical processes in an aquifer system.</title>
        <authorList>
            <person name="Anantharaman K."/>
            <person name="Brown C.T."/>
            <person name="Hug L.A."/>
            <person name="Sharon I."/>
            <person name="Castelle C.J."/>
            <person name="Probst A.J."/>
            <person name="Thomas B.C."/>
            <person name="Singh A."/>
            <person name="Wilkins M.J."/>
            <person name="Karaoz U."/>
            <person name="Brodie E.L."/>
            <person name="Williams K.H."/>
            <person name="Hubbard S.S."/>
            <person name="Banfield J.F."/>
        </authorList>
    </citation>
    <scope>NUCLEOTIDE SEQUENCE [LARGE SCALE GENOMIC DNA]</scope>
</reference>
<dbReference type="Gene3D" id="1.20.1440.60">
    <property type="entry name" value="23S rRNA-intervening sequence"/>
    <property type="match status" value="1"/>
</dbReference>
<evidence type="ECO:0008006" key="3">
    <source>
        <dbReference type="Google" id="ProtNLM"/>
    </source>
</evidence>
<evidence type="ECO:0000313" key="2">
    <source>
        <dbReference type="Proteomes" id="UP000176241"/>
    </source>
</evidence>
<dbReference type="CDD" id="cd16377">
    <property type="entry name" value="23S_rRNA_IVP_like"/>
    <property type="match status" value="1"/>
</dbReference>
<dbReference type="PANTHER" id="PTHR38471:SF2">
    <property type="entry name" value="FOUR HELIX BUNDLE PROTEIN"/>
    <property type="match status" value="1"/>
</dbReference>